<dbReference type="PROSITE" id="PS50835">
    <property type="entry name" value="IG_LIKE"/>
    <property type="match status" value="1"/>
</dbReference>
<dbReference type="InterPro" id="IPR007110">
    <property type="entry name" value="Ig-like_dom"/>
</dbReference>
<dbReference type="AlphaFoldDB" id="A0AAN9C0D9"/>
<evidence type="ECO:0000259" key="2">
    <source>
        <dbReference type="PROSITE" id="PS50835"/>
    </source>
</evidence>
<protein>
    <recommendedName>
        <fullName evidence="2">Ig-like domain-containing protein</fullName>
    </recommendedName>
</protein>
<dbReference type="Proteomes" id="UP001374579">
    <property type="component" value="Unassembled WGS sequence"/>
</dbReference>
<name>A0AAN9C0D9_9CAEN</name>
<keyword evidence="1" id="KW-0812">Transmembrane</keyword>
<evidence type="ECO:0000256" key="1">
    <source>
        <dbReference type="SAM" id="Phobius"/>
    </source>
</evidence>
<proteinExistence type="predicted"/>
<organism evidence="3 4">
    <name type="scientific">Littorina saxatilis</name>
    <dbReference type="NCBI Taxonomy" id="31220"/>
    <lineage>
        <taxon>Eukaryota</taxon>
        <taxon>Metazoa</taxon>
        <taxon>Spiralia</taxon>
        <taxon>Lophotrochozoa</taxon>
        <taxon>Mollusca</taxon>
        <taxon>Gastropoda</taxon>
        <taxon>Caenogastropoda</taxon>
        <taxon>Littorinimorpha</taxon>
        <taxon>Littorinoidea</taxon>
        <taxon>Littorinidae</taxon>
        <taxon>Littorina</taxon>
    </lineage>
</organism>
<evidence type="ECO:0000313" key="3">
    <source>
        <dbReference type="EMBL" id="KAK7114987.1"/>
    </source>
</evidence>
<accession>A0AAN9C0D9</accession>
<keyword evidence="1" id="KW-0472">Membrane</keyword>
<dbReference type="EMBL" id="JBAMIC010000001">
    <property type="protein sequence ID" value="KAK7114987.1"/>
    <property type="molecule type" value="Genomic_DNA"/>
</dbReference>
<sequence length="341" mass="37345">MAARVISFFTVASVLLLVSVVPLGDTMLSMTHRLTKDMTLMCNLTSFLAAHRDDNAAVKNINIVQRTRRQGKPEKDNFLAALATLGNLSSLVSPVLLDSNRVFDISNFFFNKPLLEQTYFTLLYTDLDIYDYGKYLCNINYVVKDHYTVSTYNTTIMDFLPSTIQIQKQGSSLNVDTGLALTCTFTSSSDTDLNSNDYTIRIAHYGNAPNGSGDPLAAWHGGNLTNCTRNTAYCTRAVVRRAITMQNAQGATNTVILRVHLQKVSCKDQGTYMCHVDRPGTTTLNDSTEVERVSGCPLPSPPVPPCNSTLPTGAAVGRKADRVVLTVVGLVIVVLQVFKIV</sequence>
<keyword evidence="4" id="KW-1185">Reference proteome</keyword>
<comment type="caution">
    <text evidence="3">The sequence shown here is derived from an EMBL/GenBank/DDBJ whole genome shotgun (WGS) entry which is preliminary data.</text>
</comment>
<feature type="transmembrane region" description="Helical" evidence="1">
    <location>
        <begin position="6"/>
        <end position="28"/>
    </location>
</feature>
<gene>
    <name evidence="3" type="ORF">V1264_000942</name>
</gene>
<evidence type="ECO:0000313" key="4">
    <source>
        <dbReference type="Proteomes" id="UP001374579"/>
    </source>
</evidence>
<reference evidence="3 4" key="1">
    <citation type="submission" date="2024-02" db="EMBL/GenBank/DDBJ databases">
        <title>Chromosome-scale genome assembly of the rough periwinkle Littorina saxatilis.</title>
        <authorList>
            <person name="De Jode A."/>
            <person name="Faria R."/>
            <person name="Formenti G."/>
            <person name="Sims Y."/>
            <person name="Smith T.P."/>
            <person name="Tracey A."/>
            <person name="Wood J.M.D."/>
            <person name="Zagrodzka Z.B."/>
            <person name="Johannesson K."/>
            <person name="Butlin R.K."/>
            <person name="Leder E.H."/>
        </authorList>
    </citation>
    <scope>NUCLEOTIDE SEQUENCE [LARGE SCALE GENOMIC DNA]</scope>
    <source>
        <strain evidence="3">Snail1</strain>
        <tissue evidence="3">Muscle</tissue>
    </source>
</reference>
<keyword evidence="1" id="KW-1133">Transmembrane helix</keyword>
<feature type="domain" description="Ig-like" evidence="2">
    <location>
        <begin position="161"/>
        <end position="291"/>
    </location>
</feature>